<dbReference type="PROSITE" id="PS50206">
    <property type="entry name" value="RHODANESE_3"/>
    <property type="match status" value="1"/>
</dbReference>
<dbReference type="InterPro" id="IPR058840">
    <property type="entry name" value="AAA_SelU"/>
</dbReference>
<feature type="domain" description="Rhodanese" evidence="2">
    <location>
        <begin position="19"/>
        <end position="134"/>
    </location>
</feature>
<dbReference type="Pfam" id="PF00581">
    <property type="entry name" value="Rhodanese"/>
    <property type="match status" value="1"/>
</dbReference>
<dbReference type="InterPro" id="IPR017582">
    <property type="entry name" value="SelU"/>
</dbReference>
<evidence type="ECO:0000256" key="1">
    <source>
        <dbReference type="ARBA" id="ARBA00023266"/>
    </source>
</evidence>
<dbReference type="PROSITE" id="PS00380">
    <property type="entry name" value="RHODANESE_1"/>
    <property type="match status" value="1"/>
</dbReference>
<dbReference type="RefSeq" id="WP_346187093.1">
    <property type="nucleotide sequence ID" value="NZ_BAABRL010000001.1"/>
</dbReference>
<dbReference type="NCBIfam" id="TIGR03167">
    <property type="entry name" value="tRNA_sel_U_synt"/>
    <property type="match status" value="1"/>
</dbReference>
<evidence type="ECO:0000313" key="4">
    <source>
        <dbReference type="Proteomes" id="UP001424741"/>
    </source>
</evidence>
<dbReference type="Proteomes" id="UP001424741">
    <property type="component" value="Unassembled WGS sequence"/>
</dbReference>
<dbReference type="SMART" id="SM00450">
    <property type="entry name" value="RHOD"/>
    <property type="match status" value="1"/>
</dbReference>
<organism evidence="3 4">
    <name type="scientific">Rubritalea halochordaticola</name>
    <dbReference type="NCBI Taxonomy" id="714537"/>
    <lineage>
        <taxon>Bacteria</taxon>
        <taxon>Pseudomonadati</taxon>
        <taxon>Verrucomicrobiota</taxon>
        <taxon>Verrucomicrobiia</taxon>
        <taxon>Verrucomicrobiales</taxon>
        <taxon>Rubritaleaceae</taxon>
        <taxon>Rubritalea</taxon>
    </lineage>
</organism>
<name>A0ABP9UU93_9BACT</name>
<dbReference type="InterPro" id="IPR001763">
    <property type="entry name" value="Rhodanese-like_dom"/>
</dbReference>
<dbReference type="Gene3D" id="3.40.250.10">
    <property type="entry name" value="Rhodanese-like domain"/>
    <property type="match status" value="1"/>
</dbReference>
<dbReference type="NCBIfam" id="NF008750">
    <property type="entry name" value="PRK11784.1-2"/>
    <property type="match status" value="1"/>
</dbReference>
<accession>A0ABP9UU93</accession>
<evidence type="ECO:0000313" key="3">
    <source>
        <dbReference type="EMBL" id="GAA5494051.1"/>
    </source>
</evidence>
<dbReference type="InterPro" id="IPR036873">
    <property type="entry name" value="Rhodanese-like_dom_sf"/>
</dbReference>
<comment type="caution">
    <text evidence="3">The sequence shown here is derived from an EMBL/GenBank/DDBJ whole genome shotgun (WGS) entry which is preliminary data.</text>
</comment>
<evidence type="ECO:0000259" key="2">
    <source>
        <dbReference type="PROSITE" id="PS50206"/>
    </source>
</evidence>
<dbReference type="NCBIfam" id="NF008752">
    <property type="entry name" value="PRK11784.1-4"/>
    <property type="match status" value="1"/>
</dbReference>
<proteinExistence type="predicted"/>
<sequence length="356" mass="40468">MHQLKSIHFPHDLSGFSEIIDVRSPDEYAHDHIPGAINLPSLNNEERAEVGTIYKKNPFEARKLGAGYISKNVAHHLSTYLADKDSGYHPLLYCWRGGMRSRSFSFILQSIGWNTHIVSGGYRAYRKFVIAELERILSHPQLHFRVFSGVTGVGKTKLLHQLSDQGAQVLDLEGLANHKGSLLGAPKSSEQPSQKNFETRLWHCLKDYDPKKAIFTESESNRIGCVHCPPALWKKLSESEVINLALDLDERVKLLLNDYPHFCNDPEGLSTLLEHLVRLRGREQVTHWQELIKNGQWSEFTRSILENHYDLAYRMPGEDNSNYPAPSHSYTLEDSSTASYQSLASNIIQNHIHSSM</sequence>
<dbReference type="InterPro" id="IPR001307">
    <property type="entry name" value="Thiosulphate_STrfase_CS"/>
</dbReference>
<dbReference type="Pfam" id="PF26341">
    <property type="entry name" value="AAA_SelU"/>
    <property type="match status" value="1"/>
</dbReference>
<keyword evidence="1" id="KW-0711">Selenium</keyword>
<gene>
    <name evidence="3" type="primary">selU</name>
    <name evidence="3" type="ORF">Rhal01_00207</name>
</gene>
<reference evidence="3 4" key="1">
    <citation type="submission" date="2024-02" db="EMBL/GenBank/DDBJ databases">
        <title>Rubritalea halochordaticola NBRC 107102.</title>
        <authorList>
            <person name="Ichikawa N."/>
            <person name="Katano-Makiyama Y."/>
            <person name="Hidaka K."/>
        </authorList>
    </citation>
    <scope>NUCLEOTIDE SEQUENCE [LARGE SCALE GENOMIC DNA]</scope>
    <source>
        <strain evidence="3 4">NBRC 107102</strain>
    </source>
</reference>
<dbReference type="EMBL" id="BAABRL010000001">
    <property type="protein sequence ID" value="GAA5494051.1"/>
    <property type="molecule type" value="Genomic_DNA"/>
</dbReference>
<dbReference type="PANTHER" id="PTHR30401">
    <property type="entry name" value="TRNA 2-SELENOURIDINE SYNTHASE"/>
    <property type="match status" value="1"/>
</dbReference>
<dbReference type="PANTHER" id="PTHR30401:SF0">
    <property type="entry name" value="TRNA 2-SELENOURIDINE SYNTHASE"/>
    <property type="match status" value="1"/>
</dbReference>
<protein>
    <submittedName>
        <fullName evidence="3">tRNA 2-selenouridine synthase</fullName>
    </submittedName>
</protein>
<dbReference type="SUPFAM" id="SSF52821">
    <property type="entry name" value="Rhodanese/Cell cycle control phosphatase"/>
    <property type="match status" value="1"/>
</dbReference>
<keyword evidence="4" id="KW-1185">Reference proteome</keyword>